<evidence type="ECO:0000313" key="2">
    <source>
        <dbReference type="EMBL" id="GGL05761.1"/>
    </source>
</evidence>
<feature type="coiled-coil region" evidence="1">
    <location>
        <begin position="64"/>
        <end position="91"/>
    </location>
</feature>
<dbReference type="Gene3D" id="1.10.287.1490">
    <property type="match status" value="1"/>
</dbReference>
<evidence type="ECO:0000313" key="3">
    <source>
        <dbReference type="Proteomes" id="UP000648535"/>
    </source>
</evidence>
<name>A0A8H9G9T1_9MICO</name>
<reference evidence="2" key="2">
    <citation type="submission" date="2020-09" db="EMBL/GenBank/DDBJ databases">
        <authorList>
            <person name="Sun Q."/>
            <person name="Ohkuma M."/>
        </authorList>
    </citation>
    <scope>NUCLEOTIDE SEQUENCE</scope>
    <source>
        <strain evidence="2">JCM 1480</strain>
    </source>
</reference>
<dbReference type="Proteomes" id="UP000648535">
    <property type="component" value="Unassembled WGS sequence"/>
</dbReference>
<accession>A0A8H9G9T1</accession>
<proteinExistence type="predicted"/>
<gene>
    <name evidence="2" type="ORF">GCM10009769_24990</name>
</gene>
<sequence length="187" mass="19143">MYGEMSQLRAKARSLRDDADGLRSRASALVTQAGGLASSSKAADAVRARVQDAGADLGKKAQLLDEAAAALESHAKAVDAVKAQIAEAERVARDLWNQASNLVANVVNTVKDVASHAVDGLMNVIGAAVSGKPDEVRVSVHELGGQIVSDGQVASARAFIAQVPAPPASGSKDWIDVRGAAVRNGVG</sequence>
<protein>
    <submittedName>
        <fullName evidence="2">Uncharacterized protein</fullName>
    </submittedName>
</protein>
<dbReference type="EMBL" id="BMOI01000011">
    <property type="protein sequence ID" value="GGL05761.1"/>
    <property type="molecule type" value="Genomic_DNA"/>
</dbReference>
<dbReference type="AlphaFoldDB" id="A0A8H9G9T1"/>
<comment type="caution">
    <text evidence="2">The sequence shown here is derived from an EMBL/GenBank/DDBJ whole genome shotgun (WGS) entry which is preliminary data.</text>
</comment>
<reference evidence="2" key="1">
    <citation type="journal article" date="2014" name="Int. J. Syst. Evol. Microbiol.">
        <title>Complete genome sequence of Corynebacterium casei LMG S-19264T (=DSM 44701T), isolated from a smear-ripened cheese.</title>
        <authorList>
            <consortium name="US DOE Joint Genome Institute (JGI-PGF)"/>
            <person name="Walter F."/>
            <person name="Albersmeier A."/>
            <person name="Kalinowski J."/>
            <person name="Ruckert C."/>
        </authorList>
    </citation>
    <scope>NUCLEOTIDE SEQUENCE</scope>
    <source>
        <strain evidence="2">JCM 1480</strain>
    </source>
</reference>
<organism evidence="2 3">
    <name type="scientific">Curtobacterium luteum</name>
    <dbReference type="NCBI Taxonomy" id="33881"/>
    <lineage>
        <taxon>Bacteria</taxon>
        <taxon>Bacillati</taxon>
        <taxon>Actinomycetota</taxon>
        <taxon>Actinomycetes</taxon>
        <taxon>Micrococcales</taxon>
        <taxon>Microbacteriaceae</taxon>
        <taxon>Curtobacterium</taxon>
    </lineage>
</organism>
<keyword evidence="1" id="KW-0175">Coiled coil</keyword>
<evidence type="ECO:0000256" key="1">
    <source>
        <dbReference type="SAM" id="Coils"/>
    </source>
</evidence>